<name>A0A9P4YWG8_9HYPO</name>
<feature type="binding site" evidence="9">
    <location>
        <position position="134"/>
    </location>
    <ligand>
        <name>substrate</name>
    </ligand>
</feature>
<dbReference type="HAMAP" id="MF_00563">
    <property type="entry name" value="AdoHcyase"/>
    <property type="match status" value="1"/>
</dbReference>
<evidence type="ECO:0000256" key="11">
    <source>
        <dbReference type="RuleBase" id="RU000548"/>
    </source>
</evidence>
<dbReference type="RefSeq" id="XP_035321605.1">
    <property type="nucleotide sequence ID" value="XM_035468471.1"/>
</dbReference>
<evidence type="ECO:0000256" key="10">
    <source>
        <dbReference type="PIRSR" id="PIRSR001109-2"/>
    </source>
</evidence>
<feature type="binding site" evidence="10">
    <location>
        <position position="356"/>
    </location>
    <ligand>
        <name>NAD(+)</name>
        <dbReference type="ChEBI" id="CHEBI:57540"/>
    </ligand>
</feature>
<keyword evidence="4 11" id="KW-0554">One-carbon metabolism</keyword>
<dbReference type="InterPro" id="IPR020082">
    <property type="entry name" value="S-Ado-L-homoCys_hydrolase_CS"/>
</dbReference>
<dbReference type="FunFam" id="3.40.50.720:FF:000004">
    <property type="entry name" value="Adenosylhomocysteinase"/>
    <property type="match status" value="1"/>
</dbReference>
<dbReference type="AlphaFoldDB" id="A0A9P4YWG8"/>
<proteinExistence type="inferred from homology"/>
<dbReference type="InterPro" id="IPR042172">
    <property type="entry name" value="Adenosylhomocyst_ase-like_sf"/>
</dbReference>
<evidence type="ECO:0000256" key="9">
    <source>
        <dbReference type="PIRSR" id="PIRSR001109-1"/>
    </source>
</evidence>
<keyword evidence="5 11" id="KW-0378">Hydrolase</keyword>
<accession>A0A9P4YWG8</accession>
<evidence type="ECO:0000256" key="5">
    <source>
        <dbReference type="ARBA" id="ARBA00022801"/>
    </source>
</evidence>
<keyword evidence="6 10" id="KW-0520">NAD</keyword>
<feature type="binding site" evidence="9">
    <location>
        <position position="58"/>
    </location>
    <ligand>
        <name>substrate</name>
    </ligand>
</feature>
<dbReference type="GeneID" id="55972726"/>
<dbReference type="Gene3D" id="3.40.50.720">
    <property type="entry name" value="NAD(P)-binding Rossmann-like Domain"/>
    <property type="match status" value="1"/>
</dbReference>
<dbReference type="Pfam" id="PF00670">
    <property type="entry name" value="AdoHcyase_NAD"/>
    <property type="match status" value="1"/>
</dbReference>
<dbReference type="Pfam" id="PF05221">
    <property type="entry name" value="AdoHcyase"/>
    <property type="match status" value="1"/>
</dbReference>
<dbReference type="NCBIfam" id="NF004005">
    <property type="entry name" value="PRK05476.2-3"/>
    <property type="match status" value="1"/>
</dbReference>
<keyword evidence="15" id="KW-1185">Reference proteome</keyword>
<sequence length="449" mass="48796">MAAPAHTFKVADLSLAAFGRKEIEMAENEMPGLMATRAKYANDQPLKGARIAGCLHMTIQTAVLIETLTSLGAEVTWTSCNIFSTQDHAAAAIAAAGVPVFAWKGETEEEYNWCLEQQLNAFKDGKKLNLILDDGGDLTSLVHSKYPEQLKDCFGVSEETTTGVHHLYRMLKDKKLLVPSINVNDSVTKSKFDNLYGCRESLIDGIKRATDVMIAGKTAVVAGFGDVGKGCAIALAGMGARVIVTEIDPINALQASMAGFQVTTMEKAAPVGQIFVTTTGCRDILVGKHFEVMPNDAIVCNIGHFDIEIDVAWLKANAKECQNIKPQVDRFLMASGRHIILLAEGRLVNLGCATGHSSFVMSCSFTNQVLAQIMLYKASDEAWGKKYVEFGKTGKLDVGVYVLPKILDEEVARLHLDHVGVELSKLTDVQADYLGLPVEGPFKADIYRY</sequence>
<dbReference type="FunFam" id="3.40.50.1480:FF:000004">
    <property type="entry name" value="Adenosylhomocysteinase"/>
    <property type="match status" value="1"/>
</dbReference>
<feature type="binding site" evidence="10">
    <location>
        <begin position="225"/>
        <end position="230"/>
    </location>
    <ligand>
        <name>NAD(+)</name>
        <dbReference type="ChEBI" id="CHEBI:57540"/>
    </ligand>
</feature>
<feature type="binding site" evidence="9">
    <location>
        <position position="159"/>
    </location>
    <ligand>
        <name>substrate</name>
    </ligand>
</feature>
<dbReference type="GO" id="GO:0033353">
    <property type="term" value="P:S-adenosylmethionine cycle"/>
    <property type="evidence" value="ECO:0007669"/>
    <property type="project" value="TreeGrafter"/>
</dbReference>
<feature type="binding site" evidence="10">
    <location>
        <position position="251"/>
    </location>
    <ligand>
        <name>NAD(+)</name>
        <dbReference type="ChEBI" id="CHEBI:57540"/>
    </ligand>
</feature>
<evidence type="ECO:0000259" key="13">
    <source>
        <dbReference type="SMART" id="SM00997"/>
    </source>
</evidence>
<evidence type="ECO:0000256" key="7">
    <source>
        <dbReference type="ARBA" id="ARBA00034527"/>
    </source>
</evidence>
<evidence type="ECO:0000313" key="15">
    <source>
        <dbReference type="Proteomes" id="UP000749293"/>
    </source>
</evidence>
<feature type="binding site" evidence="10">
    <location>
        <begin position="302"/>
        <end position="304"/>
    </location>
    <ligand>
        <name>NAD(+)</name>
        <dbReference type="ChEBI" id="CHEBI:57540"/>
    </ligand>
</feature>
<comment type="pathway">
    <text evidence="2 11">Amino-acid biosynthesis; L-homocysteine biosynthesis; L-homocysteine from S-adenosyl-L-homocysteine: step 1/1.</text>
</comment>
<dbReference type="SUPFAM" id="SSF52283">
    <property type="entry name" value="Formate/glycerate dehydrogenase catalytic domain-like"/>
    <property type="match status" value="1"/>
</dbReference>
<dbReference type="GO" id="GO:0005829">
    <property type="term" value="C:cytosol"/>
    <property type="evidence" value="ECO:0007669"/>
    <property type="project" value="TreeGrafter"/>
</dbReference>
<evidence type="ECO:0000256" key="2">
    <source>
        <dbReference type="ARBA" id="ARBA00005195"/>
    </source>
</evidence>
<evidence type="ECO:0000256" key="8">
    <source>
        <dbReference type="ARBA" id="ARBA00048858"/>
    </source>
</evidence>
<evidence type="ECO:0000256" key="6">
    <source>
        <dbReference type="ARBA" id="ARBA00023027"/>
    </source>
</evidence>
<dbReference type="InterPro" id="IPR015878">
    <property type="entry name" value="Ado_hCys_hydrolase_NAD-bd"/>
</dbReference>
<dbReference type="PROSITE" id="PS00738">
    <property type="entry name" value="ADOHCYASE_1"/>
    <property type="match status" value="1"/>
</dbReference>
<feature type="binding site" evidence="9">
    <location>
        <position position="193"/>
    </location>
    <ligand>
        <name>substrate</name>
    </ligand>
</feature>
<dbReference type="Proteomes" id="UP000749293">
    <property type="component" value="Unassembled WGS sequence"/>
</dbReference>
<feature type="binding site" evidence="10">
    <location>
        <position position="349"/>
    </location>
    <ligand>
        <name>NAD(+)</name>
        <dbReference type="ChEBI" id="CHEBI:57540"/>
    </ligand>
</feature>
<feature type="binding site" evidence="10">
    <location>
        <begin position="160"/>
        <end position="162"/>
    </location>
    <ligand>
        <name>NAD(+)</name>
        <dbReference type="ChEBI" id="CHEBI:57540"/>
    </ligand>
</feature>
<organism evidence="14 15">
    <name type="scientific">Geosmithia morbida</name>
    <dbReference type="NCBI Taxonomy" id="1094350"/>
    <lineage>
        <taxon>Eukaryota</taxon>
        <taxon>Fungi</taxon>
        <taxon>Dikarya</taxon>
        <taxon>Ascomycota</taxon>
        <taxon>Pezizomycotina</taxon>
        <taxon>Sordariomycetes</taxon>
        <taxon>Hypocreomycetidae</taxon>
        <taxon>Hypocreales</taxon>
        <taxon>Bionectriaceae</taxon>
        <taxon>Geosmithia</taxon>
    </lineage>
</organism>
<dbReference type="EMBL" id="JAANYQ010000007">
    <property type="protein sequence ID" value="KAF4122953.1"/>
    <property type="molecule type" value="Genomic_DNA"/>
</dbReference>
<evidence type="ECO:0000313" key="14">
    <source>
        <dbReference type="EMBL" id="KAF4122953.1"/>
    </source>
</evidence>
<comment type="function">
    <text evidence="1">Adenosylhomocysteine is a competitive inhibitor of S-adenosyl-L-methionine-dependent methyl transferase reactions; therefore adenosylhomocysteinase may play a key role in the control of methylations via regulation of the intracellular concentration of adenosylhomocysteine.</text>
</comment>
<feature type="domain" description="S-adenosyl-L-homocysteine hydrolase NAD binding" evidence="13">
    <location>
        <begin position="194"/>
        <end position="355"/>
    </location>
</feature>
<dbReference type="PROSITE" id="PS00739">
    <property type="entry name" value="ADOHCYASE_2"/>
    <property type="match status" value="1"/>
</dbReference>
<dbReference type="SMART" id="SM00997">
    <property type="entry name" value="AdoHcyase_NAD"/>
    <property type="match status" value="1"/>
</dbReference>
<dbReference type="Gene3D" id="3.40.50.1480">
    <property type="entry name" value="Adenosylhomocysteinase-like"/>
    <property type="match status" value="3"/>
</dbReference>
<dbReference type="SMART" id="SM00996">
    <property type="entry name" value="AdoHcyase"/>
    <property type="match status" value="1"/>
</dbReference>
<dbReference type="PANTHER" id="PTHR23420">
    <property type="entry name" value="ADENOSYLHOMOCYSTEINASE"/>
    <property type="match status" value="1"/>
</dbReference>
<protein>
    <recommendedName>
        <fullName evidence="7 11">Adenosylhomocysteinase</fullName>
        <ecNumber evidence="7 11">3.13.2.1</ecNumber>
    </recommendedName>
</protein>
<evidence type="ECO:0000256" key="1">
    <source>
        <dbReference type="ARBA" id="ARBA00002639"/>
    </source>
</evidence>
<dbReference type="InterPro" id="IPR036291">
    <property type="entry name" value="NAD(P)-bd_dom_sf"/>
</dbReference>
<dbReference type="GO" id="GO:0004013">
    <property type="term" value="F:adenosylhomocysteinase activity"/>
    <property type="evidence" value="ECO:0007669"/>
    <property type="project" value="UniProtKB-EC"/>
</dbReference>
<dbReference type="InterPro" id="IPR000043">
    <property type="entry name" value="Adenosylhomocysteinase-like"/>
</dbReference>
<evidence type="ECO:0000256" key="4">
    <source>
        <dbReference type="ARBA" id="ARBA00022563"/>
    </source>
</evidence>
<comment type="catalytic activity">
    <reaction evidence="8 11">
        <text>S-adenosyl-L-homocysteine + H2O = L-homocysteine + adenosine</text>
        <dbReference type="Rhea" id="RHEA:21708"/>
        <dbReference type="ChEBI" id="CHEBI:15377"/>
        <dbReference type="ChEBI" id="CHEBI:16335"/>
        <dbReference type="ChEBI" id="CHEBI:57856"/>
        <dbReference type="ChEBI" id="CHEBI:58199"/>
        <dbReference type="EC" id="3.13.2.1"/>
    </reaction>
</comment>
<comment type="caution">
    <text evidence="14">The sequence shown here is derived from an EMBL/GenBank/DDBJ whole genome shotgun (WGS) entry which is preliminary data.</text>
</comment>
<dbReference type="PANTHER" id="PTHR23420:SF0">
    <property type="entry name" value="ADENOSYLHOMOCYSTEINASE"/>
    <property type="match status" value="1"/>
</dbReference>
<dbReference type="EC" id="3.13.2.1" evidence="7 11"/>
<reference evidence="14" key="1">
    <citation type="submission" date="2020-03" db="EMBL/GenBank/DDBJ databases">
        <title>Site-based positive gene gene selection in Geosmithia morbida across the United States reveals a broad range of putative effectors and factors for local host and environmental adapation.</title>
        <authorList>
            <person name="Onufrak A."/>
            <person name="Murdoch R.W."/>
            <person name="Gazis R."/>
            <person name="Huff M."/>
            <person name="Staton M."/>
            <person name="Klingeman W."/>
            <person name="Hadziabdic D."/>
        </authorList>
    </citation>
    <scope>NUCLEOTIDE SEQUENCE</scope>
    <source>
        <strain evidence="14">1262</strain>
    </source>
</reference>
<dbReference type="GO" id="GO:0006730">
    <property type="term" value="P:one-carbon metabolic process"/>
    <property type="evidence" value="ECO:0007669"/>
    <property type="project" value="UniProtKB-KW"/>
</dbReference>
<dbReference type="SUPFAM" id="SSF51735">
    <property type="entry name" value="NAD(P)-binding Rossmann-fold domains"/>
    <property type="match status" value="1"/>
</dbReference>
<comment type="similarity">
    <text evidence="3 12">Belongs to the adenosylhomocysteinase family.</text>
</comment>
<evidence type="ECO:0000256" key="3">
    <source>
        <dbReference type="ARBA" id="ARBA00007122"/>
    </source>
</evidence>
<evidence type="ECO:0000256" key="12">
    <source>
        <dbReference type="RuleBase" id="RU004166"/>
    </source>
</evidence>
<feature type="binding site" evidence="9">
    <location>
        <position position="189"/>
    </location>
    <ligand>
        <name>substrate</name>
    </ligand>
</feature>
<dbReference type="PIRSF" id="PIRSF001109">
    <property type="entry name" value="Ad_hcy_hydrolase"/>
    <property type="match status" value="1"/>
</dbReference>
<dbReference type="NCBIfam" id="TIGR00936">
    <property type="entry name" value="ahcY"/>
    <property type="match status" value="1"/>
</dbReference>
<gene>
    <name evidence="14" type="ORF">GMORB2_6501</name>
</gene>
<dbReference type="OrthoDB" id="10007170at2759"/>
<comment type="cofactor">
    <cofactor evidence="10 11">
        <name>NAD(+)</name>
        <dbReference type="ChEBI" id="CHEBI:57540"/>
    </cofactor>
    <text evidence="10 11">Binds 1 NAD(+) per subunit.</text>
</comment>
<feature type="binding site" evidence="10">
    <location>
        <position position="246"/>
    </location>
    <ligand>
        <name>NAD(+)</name>
        <dbReference type="ChEBI" id="CHEBI:57540"/>
    </ligand>
</feature>
<dbReference type="CDD" id="cd00401">
    <property type="entry name" value="SAHH"/>
    <property type="match status" value="1"/>
</dbReference>